<name>A0A4Y2FVJ9_ARAVE</name>
<evidence type="ECO:0000313" key="1">
    <source>
        <dbReference type="EMBL" id="GBM45181.1"/>
    </source>
</evidence>
<dbReference type="AlphaFoldDB" id="A0A4Y2FVJ9"/>
<reference evidence="1 2" key="1">
    <citation type="journal article" date="2019" name="Sci. Rep.">
        <title>Orb-weaving spider Araneus ventricosus genome elucidates the spidroin gene catalogue.</title>
        <authorList>
            <person name="Kono N."/>
            <person name="Nakamura H."/>
            <person name="Ohtoshi R."/>
            <person name="Moran D.A.P."/>
            <person name="Shinohara A."/>
            <person name="Yoshida Y."/>
            <person name="Fujiwara M."/>
            <person name="Mori M."/>
            <person name="Tomita M."/>
            <person name="Arakawa K."/>
        </authorList>
    </citation>
    <scope>NUCLEOTIDE SEQUENCE [LARGE SCALE GENOMIC DNA]</scope>
</reference>
<sequence length="94" mass="10449">MSFLFPSSWQERSTLGFENTKSGFDTLFSSNICQVCSLLVKPFASSPSPVVRKFEKEVPSPVSLSSPDHGLKLRGLFPAFVLLRNRSLAKTKLK</sequence>
<evidence type="ECO:0000313" key="2">
    <source>
        <dbReference type="Proteomes" id="UP000499080"/>
    </source>
</evidence>
<organism evidence="1 2">
    <name type="scientific">Araneus ventricosus</name>
    <name type="common">Orbweaver spider</name>
    <name type="synonym">Epeira ventricosa</name>
    <dbReference type="NCBI Taxonomy" id="182803"/>
    <lineage>
        <taxon>Eukaryota</taxon>
        <taxon>Metazoa</taxon>
        <taxon>Ecdysozoa</taxon>
        <taxon>Arthropoda</taxon>
        <taxon>Chelicerata</taxon>
        <taxon>Arachnida</taxon>
        <taxon>Araneae</taxon>
        <taxon>Araneomorphae</taxon>
        <taxon>Entelegynae</taxon>
        <taxon>Araneoidea</taxon>
        <taxon>Araneidae</taxon>
        <taxon>Araneus</taxon>
    </lineage>
</organism>
<comment type="caution">
    <text evidence="1">The sequence shown here is derived from an EMBL/GenBank/DDBJ whole genome shotgun (WGS) entry which is preliminary data.</text>
</comment>
<proteinExistence type="predicted"/>
<gene>
    <name evidence="1" type="ORF">AVEN_168268_1</name>
</gene>
<protein>
    <submittedName>
        <fullName evidence="1">Uncharacterized protein</fullName>
    </submittedName>
</protein>
<accession>A0A4Y2FVJ9</accession>
<keyword evidence="2" id="KW-1185">Reference proteome</keyword>
<dbReference type="EMBL" id="BGPR01001091">
    <property type="protein sequence ID" value="GBM45181.1"/>
    <property type="molecule type" value="Genomic_DNA"/>
</dbReference>
<dbReference type="Proteomes" id="UP000499080">
    <property type="component" value="Unassembled WGS sequence"/>
</dbReference>